<evidence type="ECO:0000313" key="3">
    <source>
        <dbReference type="Proteomes" id="UP000824135"/>
    </source>
</evidence>
<comment type="caution">
    <text evidence="2">The sequence shown here is derived from an EMBL/GenBank/DDBJ whole genome shotgun (WGS) entry which is preliminary data.</text>
</comment>
<reference evidence="2" key="2">
    <citation type="submission" date="2021-04" db="EMBL/GenBank/DDBJ databases">
        <authorList>
            <person name="Gilroy R."/>
        </authorList>
    </citation>
    <scope>NUCLEOTIDE SEQUENCE</scope>
    <source>
        <strain evidence="2">CHK199-9574</strain>
    </source>
</reference>
<dbReference type="InterPro" id="IPR015077">
    <property type="entry name" value="DUF1858"/>
</dbReference>
<dbReference type="InterPro" id="IPR023883">
    <property type="entry name" value="CHP03980_redox-disulphide"/>
</dbReference>
<accession>A0A9D1Z7T0</accession>
<evidence type="ECO:0000313" key="2">
    <source>
        <dbReference type="EMBL" id="HIY78470.1"/>
    </source>
</evidence>
<dbReference type="InterPro" id="IPR038062">
    <property type="entry name" value="ScdA-like_N_sf"/>
</dbReference>
<feature type="domain" description="DUF1858" evidence="1">
    <location>
        <begin position="4"/>
        <end position="57"/>
    </location>
</feature>
<dbReference type="Gene3D" id="1.10.3910.10">
    <property type="entry name" value="SP0561-like"/>
    <property type="match status" value="1"/>
</dbReference>
<dbReference type="Proteomes" id="UP000824135">
    <property type="component" value="Unassembled WGS sequence"/>
</dbReference>
<dbReference type="AlphaFoldDB" id="A0A9D1Z7T0"/>
<reference evidence="2" key="1">
    <citation type="journal article" date="2021" name="PeerJ">
        <title>Extensive microbial diversity within the chicken gut microbiome revealed by metagenomics and culture.</title>
        <authorList>
            <person name="Gilroy R."/>
            <person name="Ravi A."/>
            <person name="Getino M."/>
            <person name="Pursley I."/>
            <person name="Horton D.L."/>
            <person name="Alikhan N.F."/>
            <person name="Baker D."/>
            <person name="Gharbi K."/>
            <person name="Hall N."/>
            <person name="Watson M."/>
            <person name="Adriaenssens E.M."/>
            <person name="Foster-Nyarko E."/>
            <person name="Jarju S."/>
            <person name="Secka A."/>
            <person name="Antonio M."/>
            <person name="Oren A."/>
            <person name="Chaudhuri R.R."/>
            <person name="La Ragione R."/>
            <person name="Hildebrand F."/>
            <person name="Pallen M.J."/>
        </authorList>
    </citation>
    <scope>NUCLEOTIDE SEQUENCE</scope>
    <source>
        <strain evidence="2">CHK199-9574</strain>
    </source>
</reference>
<dbReference type="EMBL" id="DXCO01000035">
    <property type="protein sequence ID" value="HIY78470.1"/>
    <property type="molecule type" value="Genomic_DNA"/>
</dbReference>
<organism evidence="2 3">
    <name type="scientific">Candidatus Borkfalkia excrementavium</name>
    <dbReference type="NCBI Taxonomy" id="2838505"/>
    <lineage>
        <taxon>Bacteria</taxon>
        <taxon>Bacillati</taxon>
        <taxon>Bacillota</taxon>
        <taxon>Clostridia</taxon>
        <taxon>Christensenellales</taxon>
        <taxon>Christensenellaceae</taxon>
        <taxon>Candidatus Borkfalkia</taxon>
    </lineage>
</organism>
<dbReference type="Pfam" id="PF08984">
    <property type="entry name" value="DUF1858"/>
    <property type="match status" value="1"/>
</dbReference>
<sequence length="65" mass="6906">MAKITKDTLIVDCLQINPNAVEILQSAGMHCFGCAMAHGETIAEAVAVHGEDLDKLLAKLNEGIE</sequence>
<dbReference type="NCBIfam" id="TIGR03980">
    <property type="entry name" value="prismane_assoc"/>
    <property type="match status" value="1"/>
</dbReference>
<dbReference type="SUPFAM" id="SSF140683">
    <property type="entry name" value="SP0561-like"/>
    <property type="match status" value="1"/>
</dbReference>
<proteinExistence type="predicted"/>
<evidence type="ECO:0000259" key="1">
    <source>
        <dbReference type="Pfam" id="PF08984"/>
    </source>
</evidence>
<protein>
    <submittedName>
        <fullName evidence="2">DUF1858 domain-containing protein</fullName>
    </submittedName>
</protein>
<dbReference type="PANTHER" id="PTHR39341:SF1">
    <property type="entry name" value="DUF1858 DOMAIN-CONTAINING PROTEIN"/>
    <property type="match status" value="1"/>
</dbReference>
<name>A0A9D1Z7T0_9FIRM</name>
<dbReference type="PANTHER" id="PTHR39341">
    <property type="entry name" value="BSL7085 PROTEIN"/>
    <property type="match status" value="1"/>
</dbReference>
<gene>
    <name evidence="2" type="ORF">H9728_05445</name>
</gene>